<protein>
    <submittedName>
        <fullName evidence="2">Endoribonuclease L-PSP</fullName>
    </submittedName>
</protein>
<proteinExistence type="predicted"/>
<dbReference type="InterPro" id="IPR013813">
    <property type="entry name" value="Endoribo_LPSP/chorism_mut-like"/>
</dbReference>
<dbReference type="Pfam" id="PF14588">
    <property type="entry name" value="YjgF_endoribonc"/>
    <property type="match status" value="1"/>
</dbReference>
<sequence length="152" mass="16471">MIEERLKELGILLPIPPKPAGSYIPVVVSGNLVFVSGQIPMEDGQLKCQGKVQNNQSIQNAQNAAKLCIINALSQLNTHFGTLERIEKIVKVSGFVNAEESFTEHPKVINAASDLLVDIFGEKGKHTRIAVGVTSLPLNATVEIDMIIEISK</sequence>
<dbReference type="AlphaFoldDB" id="A0A075HGD4"/>
<name>A0A075HGD4_9ARCH</name>
<reference evidence="2" key="1">
    <citation type="journal article" date="2014" name="Genome Biol. Evol.">
        <title>Pangenome evidence for extensive interdomain horizontal transfer affecting lineage core and shell genes in uncultured planktonic thaumarchaeota and euryarchaeota.</title>
        <authorList>
            <person name="Deschamps P."/>
            <person name="Zivanovic Y."/>
            <person name="Moreira D."/>
            <person name="Rodriguez-Valera F."/>
            <person name="Lopez-Garcia P."/>
        </authorList>
    </citation>
    <scope>NUCLEOTIDE SEQUENCE</scope>
</reference>
<evidence type="ECO:0000313" key="2">
    <source>
        <dbReference type="EMBL" id="AIF13467.1"/>
    </source>
</evidence>
<accession>A0A075HGD4</accession>
<dbReference type="Gene3D" id="3.30.1330.40">
    <property type="entry name" value="RutC-like"/>
    <property type="match status" value="1"/>
</dbReference>
<dbReference type="EMBL" id="KF900974">
    <property type="protein sequence ID" value="AIF13467.1"/>
    <property type="molecule type" value="Genomic_DNA"/>
</dbReference>
<dbReference type="PANTHER" id="PTHR43760">
    <property type="entry name" value="ENDORIBONUCLEASE-RELATED"/>
    <property type="match status" value="1"/>
</dbReference>
<dbReference type="SUPFAM" id="SSF55298">
    <property type="entry name" value="YjgF-like"/>
    <property type="match status" value="1"/>
</dbReference>
<dbReference type="CDD" id="cd02199">
    <property type="entry name" value="YjgF_YER057c_UK114_like_1"/>
    <property type="match status" value="1"/>
</dbReference>
<feature type="domain" description="Endoribonuclease L-PSP/chorismate mutase-like" evidence="1">
    <location>
        <begin position="4"/>
        <end position="146"/>
    </location>
</feature>
<organism evidence="2">
    <name type="scientific">uncultured marine thaumarchaeote KM3_62_E02</name>
    <dbReference type="NCBI Taxonomy" id="1456216"/>
    <lineage>
        <taxon>Archaea</taxon>
        <taxon>Nitrososphaerota</taxon>
        <taxon>environmental samples</taxon>
    </lineage>
</organism>
<dbReference type="PANTHER" id="PTHR43760:SF1">
    <property type="entry name" value="ENDORIBONUCLEASE L-PSP_CHORISMATE MUTASE-LIKE DOMAIN-CONTAINING PROTEIN"/>
    <property type="match status" value="1"/>
</dbReference>
<evidence type="ECO:0000259" key="1">
    <source>
        <dbReference type="Pfam" id="PF14588"/>
    </source>
</evidence>
<dbReference type="InterPro" id="IPR035959">
    <property type="entry name" value="RutC-like_sf"/>
</dbReference>